<evidence type="ECO:0000256" key="1">
    <source>
        <dbReference type="SAM" id="Phobius"/>
    </source>
</evidence>
<keyword evidence="1" id="KW-1133">Transmembrane helix</keyword>
<name>A0A6I6EPT8_9CLOT</name>
<gene>
    <name evidence="2" type="ORF">GOM49_11730</name>
</gene>
<proteinExistence type="predicted"/>
<evidence type="ECO:0000313" key="3">
    <source>
        <dbReference type="Proteomes" id="UP000422764"/>
    </source>
</evidence>
<reference evidence="2 3" key="1">
    <citation type="submission" date="2019-12" db="EMBL/GenBank/DDBJ databases">
        <title>Genome sequenceing of Clostridium bovifaecis.</title>
        <authorList>
            <person name="Yao Y."/>
        </authorList>
    </citation>
    <scope>NUCLEOTIDE SEQUENCE [LARGE SCALE GENOMIC DNA]</scope>
    <source>
        <strain evidence="2 3">BXX</strain>
    </source>
</reference>
<dbReference type="AlphaFoldDB" id="A0A6I6EPT8"/>
<organism evidence="2 3">
    <name type="scientific">Clostridium bovifaecis</name>
    <dbReference type="NCBI Taxonomy" id="2184719"/>
    <lineage>
        <taxon>Bacteria</taxon>
        <taxon>Bacillati</taxon>
        <taxon>Bacillota</taxon>
        <taxon>Clostridia</taxon>
        <taxon>Eubacteriales</taxon>
        <taxon>Clostridiaceae</taxon>
        <taxon>Clostridium</taxon>
    </lineage>
</organism>
<accession>A0A6I6EPT8</accession>
<dbReference type="Proteomes" id="UP000422764">
    <property type="component" value="Chromosome"/>
</dbReference>
<dbReference type="EMBL" id="CP046522">
    <property type="protein sequence ID" value="QGU95669.1"/>
    <property type="molecule type" value="Genomic_DNA"/>
</dbReference>
<protein>
    <submittedName>
        <fullName evidence="2">Uncharacterized protein</fullName>
    </submittedName>
</protein>
<keyword evidence="3" id="KW-1185">Reference proteome</keyword>
<evidence type="ECO:0000313" key="2">
    <source>
        <dbReference type="EMBL" id="QGU95669.1"/>
    </source>
</evidence>
<sequence>MNMLGLIVLSMIAEAVWETLKMVWEKGKFHFDKIGALFIGLIIALAAQMDMLAILGIASHIPYIGIILTGILISRGANFMHDLLSAVNNVQQSTRANFSKDTEISKTDQSQK</sequence>
<keyword evidence="1" id="KW-0812">Transmembrane</keyword>
<feature type="transmembrane region" description="Helical" evidence="1">
    <location>
        <begin position="34"/>
        <end position="58"/>
    </location>
</feature>
<keyword evidence="1" id="KW-0472">Membrane</keyword>